<dbReference type="InterPro" id="IPR019223">
    <property type="entry name" value="DUF2147"/>
</dbReference>
<dbReference type="PANTHER" id="PTHR36919">
    <property type="entry name" value="BLR1215 PROTEIN"/>
    <property type="match status" value="1"/>
</dbReference>
<evidence type="ECO:0000256" key="1">
    <source>
        <dbReference type="SAM" id="SignalP"/>
    </source>
</evidence>
<gene>
    <name evidence="3" type="ORF">DXN05_23560</name>
</gene>
<evidence type="ECO:0000259" key="2">
    <source>
        <dbReference type="Pfam" id="PF09917"/>
    </source>
</evidence>
<feature type="chain" id="PRO_5017693713" evidence="1">
    <location>
        <begin position="20"/>
        <end position="147"/>
    </location>
</feature>
<sequence>MKNYLLAALLCLCTLAAFAQKEPIEKTWFNEEKTAKIEVYKAVDGKLYGKLVWMQDATDANGKPRTDSKNPNESLRNTPLMNYPILKGFTKGKTEGVYEGGTVYDPKTGKTYCGKLTLQAGGNELKLKGYICSFSMLGRTSVWTVAP</sequence>
<dbReference type="Gene3D" id="2.40.128.520">
    <property type="match status" value="1"/>
</dbReference>
<organism evidence="3 4">
    <name type="scientific">Deminuibacter soli</name>
    <dbReference type="NCBI Taxonomy" id="2291815"/>
    <lineage>
        <taxon>Bacteria</taxon>
        <taxon>Pseudomonadati</taxon>
        <taxon>Bacteroidota</taxon>
        <taxon>Chitinophagia</taxon>
        <taxon>Chitinophagales</taxon>
        <taxon>Chitinophagaceae</taxon>
        <taxon>Deminuibacter</taxon>
    </lineage>
</organism>
<dbReference type="OrthoDB" id="9814399at2"/>
<keyword evidence="1" id="KW-0732">Signal</keyword>
<protein>
    <submittedName>
        <fullName evidence="3">DUF2147 domain-containing protein</fullName>
    </submittedName>
</protein>
<reference evidence="3 4" key="1">
    <citation type="submission" date="2018-08" db="EMBL/GenBank/DDBJ databases">
        <title>Chitinophagaceae sp. K23C18032701, a novel bacterium isolated from forest soil.</title>
        <authorList>
            <person name="Wang C."/>
        </authorList>
    </citation>
    <scope>NUCLEOTIDE SEQUENCE [LARGE SCALE GENOMIC DNA]</scope>
    <source>
        <strain evidence="3 4">K23C18032701</strain>
    </source>
</reference>
<dbReference type="AlphaFoldDB" id="A0A3E1NCX6"/>
<accession>A0A3E1NCX6</accession>
<name>A0A3E1NCX6_9BACT</name>
<dbReference type="PANTHER" id="PTHR36919:SF2">
    <property type="entry name" value="BLL6627 PROTEIN"/>
    <property type="match status" value="1"/>
</dbReference>
<evidence type="ECO:0000313" key="4">
    <source>
        <dbReference type="Proteomes" id="UP000261284"/>
    </source>
</evidence>
<dbReference type="Proteomes" id="UP000261284">
    <property type="component" value="Unassembled WGS sequence"/>
</dbReference>
<feature type="signal peptide" evidence="1">
    <location>
        <begin position="1"/>
        <end position="19"/>
    </location>
</feature>
<proteinExistence type="predicted"/>
<dbReference type="EMBL" id="QTJU01000016">
    <property type="protein sequence ID" value="RFM25691.1"/>
    <property type="molecule type" value="Genomic_DNA"/>
</dbReference>
<dbReference type="RefSeq" id="WP_116849769.1">
    <property type="nucleotide sequence ID" value="NZ_QTJU01000016.1"/>
</dbReference>
<evidence type="ECO:0000313" key="3">
    <source>
        <dbReference type="EMBL" id="RFM25691.1"/>
    </source>
</evidence>
<comment type="caution">
    <text evidence="3">The sequence shown here is derived from an EMBL/GenBank/DDBJ whole genome shotgun (WGS) entry which is preliminary data.</text>
</comment>
<dbReference type="Pfam" id="PF09917">
    <property type="entry name" value="DUF2147"/>
    <property type="match status" value="1"/>
</dbReference>
<keyword evidence="4" id="KW-1185">Reference proteome</keyword>
<feature type="domain" description="DUF2147" evidence="2">
    <location>
        <begin position="27"/>
        <end position="144"/>
    </location>
</feature>